<dbReference type="Proteomes" id="UP000267606">
    <property type="component" value="Unassembled WGS sequence"/>
</dbReference>
<keyword evidence="2" id="KW-1185">Reference proteome</keyword>
<evidence type="ECO:0000313" key="2">
    <source>
        <dbReference type="Proteomes" id="UP000267606"/>
    </source>
</evidence>
<protein>
    <submittedName>
        <fullName evidence="3">Ovule protein</fullName>
    </submittedName>
</protein>
<name>A0A183I7Q2_9BILA</name>
<gene>
    <name evidence="1" type="ORF">OFLC_LOCUS15764</name>
</gene>
<evidence type="ECO:0000313" key="1">
    <source>
        <dbReference type="EMBL" id="VDP23737.1"/>
    </source>
</evidence>
<sequence>MSEPVFSLVLSRITIATTYHIRNRHRKIKKQVAMDAWLETRVLLSEEYKCLGKLCQIQRYFYASESP</sequence>
<dbReference type="AlphaFoldDB" id="A0A183I7Q2"/>
<accession>A0A183I7Q2</accession>
<dbReference type="WBParaSite" id="OFLC_0001577701-mRNA-1">
    <property type="protein sequence ID" value="OFLC_0001577701-mRNA-1"/>
    <property type="gene ID" value="OFLC_0001577701"/>
</dbReference>
<reference evidence="1 2" key="2">
    <citation type="submission" date="2018-11" db="EMBL/GenBank/DDBJ databases">
        <authorList>
            <consortium name="Pathogen Informatics"/>
        </authorList>
    </citation>
    <scope>NUCLEOTIDE SEQUENCE [LARGE SCALE GENOMIC DNA]</scope>
</reference>
<evidence type="ECO:0000313" key="3">
    <source>
        <dbReference type="WBParaSite" id="OFLC_0001577701-mRNA-1"/>
    </source>
</evidence>
<dbReference type="EMBL" id="UZAJ01042817">
    <property type="protein sequence ID" value="VDP23737.1"/>
    <property type="molecule type" value="Genomic_DNA"/>
</dbReference>
<proteinExistence type="predicted"/>
<reference evidence="3" key="1">
    <citation type="submission" date="2016-06" db="UniProtKB">
        <authorList>
            <consortium name="WormBaseParasite"/>
        </authorList>
    </citation>
    <scope>IDENTIFICATION</scope>
</reference>
<organism evidence="3">
    <name type="scientific">Onchocerca flexuosa</name>
    <dbReference type="NCBI Taxonomy" id="387005"/>
    <lineage>
        <taxon>Eukaryota</taxon>
        <taxon>Metazoa</taxon>
        <taxon>Ecdysozoa</taxon>
        <taxon>Nematoda</taxon>
        <taxon>Chromadorea</taxon>
        <taxon>Rhabditida</taxon>
        <taxon>Spirurina</taxon>
        <taxon>Spiruromorpha</taxon>
        <taxon>Filarioidea</taxon>
        <taxon>Onchocercidae</taxon>
        <taxon>Onchocerca</taxon>
    </lineage>
</organism>